<comment type="similarity">
    <text evidence="5">Belongs to the SAT4 family.</text>
</comment>
<feature type="region of interest" description="Disordered" evidence="6">
    <location>
        <begin position="254"/>
        <end position="279"/>
    </location>
</feature>
<name>A0A177CVN7_9PLEO</name>
<evidence type="ECO:0000259" key="8">
    <source>
        <dbReference type="Pfam" id="PF20684"/>
    </source>
</evidence>
<proteinExistence type="inferred from homology"/>
<accession>A0A177CVN7</accession>
<dbReference type="PANTHER" id="PTHR33048:SF129">
    <property type="entry name" value="INTEGRAL MEMBRANE PROTEIN-RELATED"/>
    <property type="match status" value="1"/>
</dbReference>
<evidence type="ECO:0000256" key="3">
    <source>
        <dbReference type="ARBA" id="ARBA00022989"/>
    </source>
</evidence>
<evidence type="ECO:0000313" key="9">
    <source>
        <dbReference type="EMBL" id="OAG11634.1"/>
    </source>
</evidence>
<keyword evidence="10" id="KW-1185">Reference proteome</keyword>
<organism evidence="9 10">
    <name type="scientific">Paraphaeosphaeria sporulosa</name>
    <dbReference type="NCBI Taxonomy" id="1460663"/>
    <lineage>
        <taxon>Eukaryota</taxon>
        <taxon>Fungi</taxon>
        <taxon>Dikarya</taxon>
        <taxon>Ascomycota</taxon>
        <taxon>Pezizomycotina</taxon>
        <taxon>Dothideomycetes</taxon>
        <taxon>Pleosporomycetidae</taxon>
        <taxon>Pleosporales</taxon>
        <taxon>Massarineae</taxon>
        <taxon>Didymosphaeriaceae</taxon>
        <taxon>Paraphaeosphaeria</taxon>
    </lineage>
</organism>
<dbReference type="EMBL" id="KV441548">
    <property type="protein sequence ID" value="OAG11634.1"/>
    <property type="molecule type" value="Genomic_DNA"/>
</dbReference>
<sequence>MNEAITSQKYAFAAQCILMLAIPMPKVSMCLSYLRIFYSDIPGRRLIYGLLVLLALTMVPTVIENFFTCRPLSLYWNEFRPAGKCLKDLPMLYIHGSLNLFIDIALMSILIPRILKLKVTKQQKWALVGIVLLGSLAVVAGIVRMVKVGTILNRHNIDPPWDMYDVSIWTSTEIYVTLICAAAPGIKPLISKVLPKLLGTTLRSRTGTTGAQTNPIELTSKMKRSTLGSRHLSVLKSNSTTQLTSAHGPYAEIYSTGKHDEESLDGKSDVDDGSGRLKAEDGILRNTSVVIRSERRG</sequence>
<evidence type="ECO:0000256" key="2">
    <source>
        <dbReference type="ARBA" id="ARBA00022692"/>
    </source>
</evidence>
<feature type="transmembrane region" description="Helical" evidence="7">
    <location>
        <begin position="92"/>
        <end position="113"/>
    </location>
</feature>
<dbReference type="AlphaFoldDB" id="A0A177CVN7"/>
<keyword evidence="4 7" id="KW-0472">Membrane</keyword>
<evidence type="ECO:0000256" key="1">
    <source>
        <dbReference type="ARBA" id="ARBA00004141"/>
    </source>
</evidence>
<feature type="transmembrane region" description="Helical" evidence="7">
    <location>
        <begin position="46"/>
        <end position="67"/>
    </location>
</feature>
<dbReference type="Proteomes" id="UP000077069">
    <property type="component" value="Unassembled WGS sequence"/>
</dbReference>
<dbReference type="OrthoDB" id="444631at2759"/>
<feature type="compositionally biased region" description="Basic and acidic residues" evidence="6">
    <location>
        <begin position="257"/>
        <end position="279"/>
    </location>
</feature>
<evidence type="ECO:0000256" key="4">
    <source>
        <dbReference type="ARBA" id="ARBA00023136"/>
    </source>
</evidence>
<evidence type="ECO:0000256" key="7">
    <source>
        <dbReference type="SAM" id="Phobius"/>
    </source>
</evidence>
<dbReference type="InterPro" id="IPR049326">
    <property type="entry name" value="Rhodopsin_dom_fungi"/>
</dbReference>
<comment type="subcellular location">
    <subcellularLocation>
        <location evidence="1">Membrane</location>
        <topology evidence="1">Multi-pass membrane protein</topology>
    </subcellularLocation>
</comment>
<evidence type="ECO:0000313" key="10">
    <source>
        <dbReference type="Proteomes" id="UP000077069"/>
    </source>
</evidence>
<dbReference type="RefSeq" id="XP_018041999.1">
    <property type="nucleotide sequence ID" value="XM_018173827.1"/>
</dbReference>
<keyword evidence="3 7" id="KW-1133">Transmembrane helix</keyword>
<feature type="domain" description="Rhodopsin" evidence="8">
    <location>
        <begin position="5"/>
        <end position="192"/>
    </location>
</feature>
<dbReference type="Pfam" id="PF20684">
    <property type="entry name" value="Fung_rhodopsin"/>
    <property type="match status" value="1"/>
</dbReference>
<dbReference type="InterPro" id="IPR052337">
    <property type="entry name" value="SAT4-like"/>
</dbReference>
<dbReference type="GeneID" id="28757313"/>
<dbReference type="STRING" id="1460663.A0A177CVN7"/>
<dbReference type="InParanoid" id="A0A177CVN7"/>
<reference evidence="9 10" key="1">
    <citation type="submission" date="2016-05" db="EMBL/GenBank/DDBJ databases">
        <title>Comparative analysis of secretome profiles of manganese(II)-oxidizing ascomycete fungi.</title>
        <authorList>
            <consortium name="DOE Joint Genome Institute"/>
            <person name="Zeiner C.A."/>
            <person name="Purvine S.O."/>
            <person name="Zink E.M."/>
            <person name="Wu S."/>
            <person name="Pasa-Tolic L."/>
            <person name="Chaput D.L."/>
            <person name="Haridas S."/>
            <person name="Grigoriev I.V."/>
            <person name="Santelli C.M."/>
            <person name="Hansel C.M."/>
        </authorList>
    </citation>
    <scope>NUCLEOTIDE SEQUENCE [LARGE SCALE GENOMIC DNA]</scope>
    <source>
        <strain evidence="9 10">AP3s5-JAC2a</strain>
    </source>
</reference>
<protein>
    <recommendedName>
        <fullName evidence="8">Rhodopsin domain-containing protein</fullName>
    </recommendedName>
</protein>
<feature type="transmembrane region" description="Helical" evidence="7">
    <location>
        <begin position="12"/>
        <end position="34"/>
    </location>
</feature>
<feature type="transmembrane region" description="Helical" evidence="7">
    <location>
        <begin position="125"/>
        <end position="146"/>
    </location>
</feature>
<dbReference type="GO" id="GO:0016020">
    <property type="term" value="C:membrane"/>
    <property type="evidence" value="ECO:0007669"/>
    <property type="project" value="UniProtKB-SubCell"/>
</dbReference>
<gene>
    <name evidence="9" type="ORF">CC84DRAFT_1079140</name>
</gene>
<evidence type="ECO:0000256" key="6">
    <source>
        <dbReference type="SAM" id="MobiDB-lite"/>
    </source>
</evidence>
<keyword evidence="2 7" id="KW-0812">Transmembrane</keyword>
<evidence type="ECO:0000256" key="5">
    <source>
        <dbReference type="ARBA" id="ARBA00038359"/>
    </source>
</evidence>
<dbReference type="PANTHER" id="PTHR33048">
    <property type="entry name" value="PTH11-LIKE INTEGRAL MEMBRANE PROTEIN (AFU_ORTHOLOGUE AFUA_5G11245)"/>
    <property type="match status" value="1"/>
</dbReference>